<name>A0A9P4HRP3_9PEZI</name>
<evidence type="ECO:0000313" key="4">
    <source>
        <dbReference type="EMBL" id="KAF2084366.1"/>
    </source>
</evidence>
<dbReference type="PANTHER" id="PTHR35408">
    <property type="entry name" value="CHROMOSOME 15, WHOLE GENOME SHOTGUN SEQUENCE"/>
    <property type="match status" value="1"/>
</dbReference>
<dbReference type="OrthoDB" id="38531at2759"/>
<gene>
    <name evidence="4" type="ORF">K490DRAFT_49343</name>
</gene>
<keyword evidence="1" id="KW-1133">Transmembrane helix</keyword>
<dbReference type="PANTHER" id="PTHR35408:SF3">
    <property type="entry name" value="GLYCOSYLTRANSFERASE 2-LIKE DOMAIN-CONTAINING PROTEIN"/>
    <property type="match status" value="1"/>
</dbReference>
<dbReference type="AlphaFoldDB" id="A0A9P4HRP3"/>
<feature type="transmembrane region" description="Helical" evidence="1">
    <location>
        <begin position="621"/>
        <end position="644"/>
    </location>
</feature>
<feature type="transmembrane region" description="Helical" evidence="1">
    <location>
        <begin position="787"/>
        <end position="807"/>
    </location>
</feature>
<keyword evidence="5" id="KW-1185">Reference proteome</keyword>
<dbReference type="SUPFAM" id="SSF53448">
    <property type="entry name" value="Nucleotide-diphospho-sugar transferases"/>
    <property type="match status" value="1"/>
</dbReference>
<comment type="caution">
    <text evidence="4">The sequence shown here is derived from an EMBL/GenBank/DDBJ whole genome shotgun (WGS) entry which is preliminary data.</text>
</comment>
<evidence type="ECO:0008006" key="6">
    <source>
        <dbReference type="Google" id="ProtNLM"/>
    </source>
</evidence>
<feature type="transmembrane region" description="Helical" evidence="1">
    <location>
        <begin position="755"/>
        <end position="775"/>
    </location>
</feature>
<dbReference type="InterPro" id="IPR057688">
    <property type="entry name" value="DUF7928"/>
</dbReference>
<feature type="domain" description="DUF7928" evidence="3">
    <location>
        <begin position="12"/>
        <end position="161"/>
    </location>
</feature>
<evidence type="ECO:0000259" key="3">
    <source>
        <dbReference type="Pfam" id="PF25550"/>
    </source>
</evidence>
<dbReference type="Proteomes" id="UP000799776">
    <property type="component" value="Unassembled WGS sequence"/>
</dbReference>
<dbReference type="InterPro" id="IPR029044">
    <property type="entry name" value="Nucleotide-diphossugar_trans"/>
</dbReference>
<accession>A0A9P4HRP3</accession>
<proteinExistence type="predicted"/>
<dbReference type="Gene3D" id="3.90.550.10">
    <property type="entry name" value="Spore Coat Polysaccharide Biosynthesis Protein SpsA, Chain A"/>
    <property type="match status" value="1"/>
</dbReference>
<evidence type="ECO:0000256" key="1">
    <source>
        <dbReference type="SAM" id="Phobius"/>
    </source>
</evidence>
<organism evidence="4 5">
    <name type="scientific">Saccharata proteae CBS 121410</name>
    <dbReference type="NCBI Taxonomy" id="1314787"/>
    <lineage>
        <taxon>Eukaryota</taxon>
        <taxon>Fungi</taxon>
        <taxon>Dikarya</taxon>
        <taxon>Ascomycota</taxon>
        <taxon>Pezizomycotina</taxon>
        <taxon>Dothideomycetes</taxon>
        <taxon>Dothideomycetes incertae sedis</taxon>
        <taxon>Botryosphaeriales</taxon>
        <taxon>Saccharataceae</taxon>
        <taxon>Saccharata</taxon>
    </lineage>
</organism>
<dbReference type="Pfam" id="PF25550">
    <property type="entry name" value="DUF7928"/>
    <property type="match status" value="1"/>
</dbReference>
<dbReference type="Pfam" id="PF13632">
    <property type="entry name" value="Glyco_trans_2_3"/>
    <property type="match status" value="1"/>
</dbReference>
<dbReference type="EMBL" id="ML978742">
    <property type="protein sequence ID" value="KAF2084366.1"/>
    <property type="molecule type" value="Genomic_DNA"/>
</dbReference>
<keyword evidence="1" id="KW-0472">Membrane</keyword>
<feature type="domain" description="Glycosyltransferase 2-like" evidence="2">
    <location>
        <begin position="431"/>
        <end position="642"/>
    </location>
</feature>
<evidence type="ECO:0000259" key="2">
    <source>
        <dbReference type="Pfam" id="PF13632"/>
    </source>
</evidence>
<dbReference type="InterPro" id="IPR001173">
    <property type="entry name" value="Glyco_trans_2-like"/>
</dbReference>
<sequence>MPSRDTRFVYDIRHEVIVNFLHQKQCSSMWIEDTSGAVEGVVVRKGRGDYICCPPTLLASPMVQALSALNVQSAMTVKSRVVSTFLARVTDGAEIPISNGLRVQVVSGVLDLVRARKHQYAAFVASEALLVVWDDDPSNLVRRVEAIEADLVKIVWEASKDGPKFVGVEEKEVDLEEGITSSTQRRTVYLNSFYTGVSVAIAVCLMGLGGSRILTEVVLTGNYLSIGLLALTPILILFCLFFCNVVVSIVAQILGPIQQLNHNSKFYSAVCMPRLQGTTLPHITIQCPVYKEGLEGVIRPTVKSLKQAISTYELQGGTANILINDDGLQLLDEEERHARIEFYNDNNIGWTARPKHDPAAGFIRRGKFKKASNLNYGLRLSNMVEERLRKLLRHEKWSVQDETNSYESILQDVLKEDPRAWAQGNIRIGDYILLIDSDTRVPIDCLLDAASEMEASPDVAILQFSSGVMQVVGDFFENAITFFTNMVYTAIRYGVAAGDVAPFVGHNAVLRWEAIQQVSFLDEEGTERFWSETSVSEDFDMALRLQVEGYTVRLAGWADDEFKEGVSLTVYDELSRWEKYAYGCSELVFNPLKDWIFRGPFTPLFRHFITSSMPLGSKINIIAYVGTYFAIASSWISVLVNYVLVGLCDGELDKWYTEAESWRVWVSLMVVFVAGGNIAVAVQRHRAGVKAFLPALIESIKWSILFSIFFGGLSMHLSQAILSHMFSIDMSWGATAKEVEKSNFFKEVPKIAKKFKYSMIFCILEIIGIVIMATADFIPWSWNITSFPAIFPLALLASCHLLVPVALNPNLMTFSW</sequence>
<feature type="transmembrane region" description="Helical" evidence="1">
    <location>
        <begin position="228"/>
        <end position="255"/>
    </location>
</feature>
<protein>
    <recommendedName>
        <fullName evidence="6">Glycosyltransferase 2-like domain-containing protein</fullName>
    </recommendedName>
</protein>
<reference evidence="4" key="1">
    <citation type="journal article" date="2020" name="Stud. Mycol.">
        <title>101 Dothideomycetes genomes: a test case for predicting lifestyles and emergence of pathogens.</title>
        <authorList>
            <person name="Haridas S."/>
            <person name="Albert R."/>
            <person name="Binder M."/>
            <person name="Bloem J."/>
            <person name="Labutti K."/>
            <person name="Salamov A."/>
            <person name="Andreopoulos B."/>
            <person name="Baker S."/>
            <person name="Barry K."/>
            <person name="Bills G."/>
            <person name="Bluhm B."/>
            <person name="Cannon C."/>
            <person name="Castanera R."/>
            <person name="Culley D."/>
            <person name="Daum C."/>
            <person name="Ezra D."/>
            <person name="Gonzalez J."/>
            <person name="Henrissat B."/>
            <person name="Kuo A."/>
            <person name="Liang C."/>
            <person name="Lipzen A."/>
            <person name="Lutzoni F."/>
            <person name="Magnuson J."/>
            <person name="Mondo S."/>
            <person name="Nolan M."/>
            <person name="Ohm R."/>
            <person name="Pangilinan J."/>
            <person name="Park H.-J."/>
            <person name="Ramirez L."/>
            <person name="Alfaro M."/>
            <person name="Sun H."/>
            <person name="Tritt A."/>
            <person name="Yoshinaga Y."/>
            <person name="Zwiers L.-H."/>
            <person name="Turgeon B."/>
            <person name="Goodwin S."/>
            <person name="Spatafora J."/>
            <person name="Crous P."/>
            <person name="Grigoriev I."/>
        </authorList>
    </citation>
    <scope>NUCLEOTIDE SEQUENCE</scope>
    <source>
        <strain evidence="4">CBS 121410</strain>
    </source>
</reference>
<feature type="transmembrane region" description="Helical" evidence="1">
    <location>
        <begin position="188"/>
        <end position="208"/>
    </location>
</feature>
<feature type="transmembrane region" description="Helical" evidence="1">
    <location>
        <begin position="664"/>
        <end position="682"/>
    </location>
</feature>
<keyword evidence="1" id="KW-0812">Transmembrane</keyword>
<evidence type="ECO:0000313" key="5">
    <source>
        <dbReference type="Proteomes" id="UP000799776"/>
    </source>
</evidence>